<feature type="domain" description="Nitroreductase" evidence="6">
    <location>
        <begin position="9"/>
        <end position="185"/>
    </location>
</feature>
<name>A0ABV7LIN9_9GAMM</name>
<evidence type="ECO:0000256" key="2">
    <source>
        <dbReference type="ARBA" id="ARBA00007118"/>
    </source>
</evidence>
<evidence type="ECO:0000313" key="7">
    <source>
        <dbReference type="EMBL" id="MFC3282117.1"/>
    </source>
</evidence>
<organism evidence="7 8">
    <name type="scientific">Litchfieldella rifensis</name>
    <dbReference type="NCBI Taxonomy" id="762643"/>
    <lineage>
        <taxon>Bacteria</taxon>
        <taxon>Pseudomonadati</taxon>
        <taxon>Pseudomonadota</taxon>
        <taxon>Gammaproteobacteria</taxon>
        <taxon>Oceanospirillales</taxon>
        <taxon>Halomonadaceae</taxon>
        <taxon>Litchfieldella</taxon>
    </lineage>
</organism>
<evidence type="ECO:0000256" key="5">
    <source>
        <dbReference type="ARBA" id="ARBA00023002"/>
    </source>
</evidence>
<dbReference type="Proteomes" id="UP001595579">
    <property type="component" value="Unassembled WGS sequence"/>
</dbReference>
<comment type="caution">
    <text evidence="7">The sequence shown here is derived from an EMBL/GenBank/DDBJ whole genome shotgun (WGS) entry which is preliminary data.</text>
</comment>
<dbReference type="SUPFAM" id="SSF55469">
    <property type="entry name" value="FMN-dependent nitroreductase-like"/>
    <property type="match status" value="1"/>
</dbReference>
<gene>
    <name evidence="7" type="ORF">ACFOEV_00665</name>
</gene>
<keyword evidence="8" id="KW-1185">Reference proteome</keyword>
<comment type="cofactor">
    <cofactor evidence="1">
        <name>FMN</name>
        <dbReference type="ChEBI" id="CHEBI:58210"/>
    </cofactor>
</comment>
<evidence type="ECO:0000259" key="6">
    <source>
        <dbReference type="Pfam" id="PF00881"/>
    </source>
</evidence>
<sequence length="218" mass="24324">MSITEALHWRYATKRMNGQKVPQEKVDRILEAARLAPSSYGLQPYAVLVIEDEALREMISPAAFHQPQITESSHLLVFAAWDSVHATHVDDFIRLTAEERGMHLADLEDYSNAIKGAVNGFSSPEERFHWAAKQAYLSLGAALAAAAVEQVDASPMEGFDPASLDALLGLEEHGLRSVVLMALGYRDIENDRLAGLKKVRWPREKLFIHLEQEALHRG</sequence>
<evidence type="ECO:0000256" key="3">
    <source>
        <dbReference type="ARBA" id="ARBA00022630"/>
    </source>
</evidence>
<dbReference type="PANTHER" id="PTHR43673:SF2">
    <property type="entry name" value="NITROREDUCTASE"/>
    <property type="match status" value="1"/>
</dbReference>
<dbReference type="Pfam" id="PF00881">
    <property type="entry name" value="Nitroreductase"/>
    <property type="match status" value="1"/>
</dbReference>
<evidence type="ECO:0000313" key="8">
    <source>
        <dbReference type="Proteomes" id="UP001595579"/>
    </source>
</evidence>
<dbReference type="InterPro" id="IPR000415">
    <property type="entry name" value="Nitroreductase-like"/>
</dbReference>
<dbReference type="PANTHER" id="PTHR43673">
    <property type="entry name" value="NAD(P)H NITROREDUCTASE YDGI-RELATED"/>
    <property type="match status" value="1"/>
</dbReference>
<keyword evidence="3" id="KW-0285">Flavoprotein</keyword>
<reference evidence="8" key="1">
    <citation type="journal article" date="2019" name="Int. J. Syst. Evol. Microbiol.">
        <title>The Global Catalogue of Microorganisms (GCM) 10K type strain sequencing project: providing services to taxonomists for standard genome sequencing and annotation.</title>
        <authorList>
            <consortium name="The Broad Institute Genomics Platform"/>
            <consortium name="The Broad Institute Genome Sequencing Center for Infectious Disease"/>
            <person name="Wu L."/>
            <person name="Ma J."/>
        </authorList>
    </citation>
    <scope>NUCLEOTIDE SEQUENCE [LARGE SCALE GENOMIC DNA]</scope>
    <source>
        <strain evidence="8">CECT 7698</strain>
    </source>
</reference>
<evidence type="ECO:0000256" key="1">
    <source>
        <dbReference type="ARBA" id="ARBA00001917"/>
    </source>
</evidence>
<dbReference type="Gene3D" id="3.40.109.10">
    <property type="entry name" value="NADH Oxidase"/>
    <property type="match status" value="1"/>
</dbReference>
<protein>
    <submittedName>
        <fullName evidence="7">Nitroreductase family protein</fullName>
    </submittedName>
</protein>
<accession>A0ABV7LIN9</accession>
<evidence type="ECO:0000256" key="4">
    <source>
        <dbReference type="ARBA" id="ARBA00022643"/>
    </source>
</evidence>
<dbReference type="EMBL" id="JBHRUG010000002">
    <property type="protein sequence ID" value="MFC3282117.1"/>
    <property type="molecule type" value="Genomic_DNA"/>
</dbReference>
<dbReference type="InterPro" id="IPR029479">
    <property type="entry name" value="Nitroreductase"/>
</dbReference>
<comment type="similarity">
    <text evidence="2">Belongs to the nitroreductase family.</text>
</comment>
<proteinExistence type="inferred from homology"/>
<keyword evidence="5" id="KW-0560">Oxidoreductase</keyword>
<dbReference type="RefSeq" id="WP_386770562.1">
    <property type="nucleotide sequence ID" value="NZ_JBHRUG010000002.1"/>
</dbReference>
<keyword evidence="4" id="KW-0288">FMN</keyword>